<evidence type="ECO:0000313" key="1">
    <source>
        <dbReference type="EMBL" id="CAG8540472.1"/>
    </source>
</evidence>
<reference evidence="1" key="1">
    <citation type="submission" date="2021-06" db="EMBL/GenBank/DDBJ databases">
        <authorList>
            <person name="Kallberg Y."/>
            <person name="Tangrot J."/>
            <person name="Rosling A."/>
        </authorList>
    </citation>
    <scope>NUCLEOTIDE SEQUENCE</scope>
    <source>
        <strain evidence="1">IL203A</strain>
    </source>
</reference>
<name>A0ACA9LR23_9GLOM</name>
<gene>
    <name evidence="1" type="ORF">DHETER_LOCUS4782</name>
</gene>
<dbReference type="Proteomes" id="UP000789702">
    <property type="component" value="Unassembled WGS sequence"/>
</dbReference>
<protein>
    <submittedName>
        <fullName evidence="1">5068_t:CDS:1</fullName>
    </submittedName>
</protein>
<accession>A0ACA9LR23</accession>
<comment type="caution">
    <text evidence="1">The sequence shown here is derived from an EMBL/GenBank/DDBJ whole genome shotgun (WGS) entry which is preliminary data.</text>
</comment>
<evidence type="ECO:0000313" key="2">
    <source>
        <dbReference type="Proteomes" id="UP000789702"/>
    </source>
</evidence>
<proteinExistence type="predicted"/>
<organism evidence="1 2">
    <name type="scientific">Dentiscutata heterogama</name>
    <dbReference type="NCBI Taxonomy" id="1316150"/>
    <lineage>
        <taxon>Eukaryota</taxon>
        <taxon>Fungi</taxon>
        <taxon>Fungi incertae sedis</taxon>
        <taxon>Mucoromycota</taxon>
        <taxon>Glomeromycotina</taxon>
        <taxon>Glomeromycetes</taxon>
        <taxon>Diversisporales</taxon>
        <taxon>Gigasporaceae</taxon>
        <taxon>Dentiscutata</taxon>
    </lineage>
</organism>
<keyword evidence="2" id="KW-1185">Reference proteome</keyword>
<sequence length="175" mass="21400">MSKYQQSKYYLKQETEEKHRRQENESWSLWIEDMIIENHRIDILKEEEYKFRQSIQKTPIKDDKIKIINDFTNEIYEISKEDSDINNDINEIVKNIEENSNSEIDKNTEKNSNTSELEIINKREIDNKNLINYNKINSIYDYNYFNFIDFNDNVINSTLDNNLFYEYFNFDNILK</sequence>
<dbReference type="EMBL" id="CAJVPU010004961">
    <property type="protein sequence ID" value="CAG8540472.1"/>
    <property type="molecule type" value="Genomic_DNA"/>
</dbReference>